<keyword evidence="3" id="KW-1185">Reference proteome</keyword>
<accession>A0ABQ3IYL2</accession>
<organism evidence="2 3">
    <name type="scientific">Amycolatopsis deserti</name>
    <dbReference type="NCBI Taxonomy" id="185696"/>
    <lineage>
        <taxon>Bacteria</taxon>
        <taxon>Bacillati</taxon>
        <taxon>Actinomycetota</taxon>
        <taxon>Actinomycetes</taxon>
        <taxon>Pseudonocardiales</taxon>
        <taxon>Pseudonocardiaceae</taxon>
        <taxon>Amycolatopsis</taxon>
    </lineage>
</organism>
<evidence type="ECO:0000313" key="2">
    <source>
        <dbReference type="EMBL" id="GHE95908.1"/>
    </source>
</evidence>
<protein>
    <submittedName>
        <fullName evidence="2">Uncharacterized protein</fullName>
    </submittedName>
</protein>
<evidence type="ECO:0000313" key="3">
    <source>
        <dbReference type="Proteomes" id="UP000605897"/>
    </source>
</evidence>
<gene>
    <name evidence="2" type="ORF">GCM10017786_30520</name>
</gene>
<reference evidence="3" key="1">
    <citation type="journal article" date="2019" name="Int. J. Syst. Evol. Microbiol.">
        <title>The Global Catalogue of Microorganisms (GCM) 10K type strain sequencing project: providing services to taxonomists for standard genome sequencing and annotation.</title>
        <authorList>
            <consortium name="The Broad Institute Genomics Platform"/>
            <consortium name="The Broad Institute Genome Sequencing Center for Infectious Disease"/>
            <person name="Wu L."/>
            <person name="Ma J."/>
        </authorList>
    </citation>
    <scope>NUCLEOTIDE SEQUENCE [LARGE SCALE GENOMIC DNA]</scope>
    <source>
        <strain evidence="3">CGMCC 4.7677</strain>
    </source>
</reference>
<dbReference type="Proteomes" id="UP000605897">
    <property type="component" value="Unassembled WGS sequence"/>
</dbReference>
<name>A0ABQ3IYL2_9PSEU</name>
<proteinExistence type="predicted"/>
<feature type="region of interest" description="Disordered" evidence="1">
    <location>
        <begin position="32"/>
        <end position="59"/>
    </location>
</feature>
<comment type="caution">
    <text evidence="2">The sequence shown here is derived from an EMBL/GenBank/DDBJ whole genome shotgun (WGS) entry which is preliminary data.</text>
</comment>
<dbReference type="EMBL" id="BNAU01000003">
    <property type="protein sequence ID" value="GHE95908.1"/>
    <property type="molecule type" value="Genomic_DNA"/>
</dbReference>
<sequence>MRSSAISSAEATGSPDVSGELSFSFVRAFIGPSGRFPDPHGPEADESPGSADSGACGDGGVGTYAITGAGVRIP</sequence>
<evidence type="ECO:0000256" key="1">
    <source>
        <dbReference type="SAM" id="MobiDB-lite"/>
    </source>
</evidence>